<proteinExistence type="predicted"/>
<evidence type="ECO:0000256" key="1">
    <source>
        <dbReference type="SAM" id="MobiDB-lite"/>
    </source>
</evidence>
<organism evidence="2 3">
    <name type="scientific">Prosthecobacter vanneervenii</name>
    <dbReference type="NCBI Taxonomy" id="48466"/>
    <lineage>
        <taxon>Bacteria</taxon>
        <taxon>Pseudomonadati</taxon>
        <taxon>Verrucomicrobiota</taxon>
        <taxon>Verrucomicrobiia</taxon>
        <taxon>Verrucomicrobiales</taxon>
        <taxon>Verrucomicrobiaceae</taxon>
        <taxon>Prosthecobacter</taxon>
    </lineage>
</organism>
<dbReference type="Proteomes" id="UP000590740">
    <property type="component" value="Unassembled WGS sequence"/>
</dbReference>
<evidence type="ECO:0000313" key="2">
    <source>
        <dbReference type="EMBL" id="MBB5035763.1"/>
    </source>
</evidence>
<feature type="region of interest" description="Disordered" evidence="1">
    <location>
        <begin position="1"/>
        <end position="46"/>
    </location>
</feature>
<feature type="compositionally biased region" description="Polar residues" evidence="1">
    <location>
        <begin position="36"/>
        <end position="46"/>
    </location>
</feature>
<sequence>KYSCTKSELNYSPDPRRKAAAETKGKEKREAVLGLGNQNDLLENTEATLRDENPEELLENKKAKLCAAR</sequence>
<evidence type="ECO:0000313" key="3">
    <source>
        <dbReference type="Proteomes" id="UP000590740"/>
    </source>
</evidence>
<dbReference type="EMBL" id="JACHIG010000029">
    <property type="protein sequence ID" value="MBB5035763.1"/>
    <property type="molecule type" value="Genomic_DNA"/>
</dbReference>
<dbReference type="AlphaFoldDB" id="A0A7W8DMW2"/>
<gene>
    <name evidence="2" type="ORF">HNQ65_005377</name>
</gene>
<protein>
    <submittedName>
        <fullName evidence="2">Uncharacterized protein</fullName>
    </submittedName>
</protein>
<reference evidence="2 3" key="1">
    <citation type="submission" date="2020-08" db="EMBL/GenBank/DDBJ databases">
        <title>Genomic Encyclopedia of Type Strains, Phase IV (KMG-IV): sequencing the most valuable type-strain genomes for metagenomic binning, comparative biology and taxonomic classification.</title>
        <authorList>
            <person name="Goeker M."/>
        </authorList>
    </citation>
    <scope>NUCLEOTIDE SEQUENCE [LARGE SCALE GENOMIC DNA]</scope>
    <source>
        <strain evidence="2 3">DSM 12252</strain>
    </source>
</reference>
<comment type="caution">
    <text evidence="2">The sequence shown here is derived from an EMBL/GenBank/DDBJ whole genome shotgun (WGS) entry which is preliminary data.</text>
</comment>
<name>A0A7W8DMW2_9BACT</name>
<dbReference type="RefSeq" id="WP_184344882.1">
    <property type="nucleotide sequence ID" value="NZ_JACHIG010000029.1"/>
</dbReference>
<feature type="compositionally biased region" description="Polar residues" evidence="1">
    <location>
        <begin position="1"/>
        <end position="10"/>
    </location>
</feature>
<accession>A0A7W8DMW2</accession>
<keyword evidence="3" id="KW-1185">Reference proteome</keyword>
<feature type="non-terminal residue" evidence="2">
    <location>
        <position position="1"/>
    </location>
</feature>
<feature type="compositionally biased region" description="Basic and acidic residues" evidence="1">
    <location>
        <begin position="14"/>
        <end position="31"/>
    </location>
</feature>